<dbReference type="GO" id="GO:0055085">
    <property type="term" value="P:transmembrane transport"/>
    <property type="evidence" value="ECO:0007669"/>
    <property type="project" value="InterPro"/>
</dbReference>
<evidence type="ECO:0000256" key="5">
    <source>
        <dbReference type="RuleBase" id="RU363032"/>
    </source>
</evidence>
<feature type="domain" description="ABC transmembrane type-1" evidence="6">
    <location>
        <begin position="249"/>
        <end position="437"/>
    </location>
</feature>
<evidence type="ECO:0000313" key="7">
    <source>
        <dbReference type="EMBL" id="TQE93078.1"/>
    </source>
</evidence>
<dbReference type="EMBL" id="VIGC01000053">
    <property type="protein sequence ID" value="TQE93078.1"/>
    <property type="molecule type" value="Genomic_DNA"/>
</dbReference>
<proteinExistence type="inferred from homology"/>
<feature type="transmembrane region" description="Helical" evidence="5">
    <location>
        <begin position="415"/>
        <end position="440"/>
    </location>
</feature>
<dbReference type="PANTHER" id="PTHR43839:SF1">
    <property type="entry name" value="OPPC IN A BINDING PROTEIN-DEPENDENT TRANSPORT SYSTEM"/>
    <property type="match status" value="1"/>
</dbReference>
<accession>A0A540V8K2</accession>
<name>A0A540V8K2_9CHLR</name>
<dbReference type="InParanoid" id="A0A540V8K2"/>
<dbReference type="PROSITE" id="PS50928">
    <property type="entry name" value="ABC_TM1"/>
    <property type="match status" value="1"/>
</dbReference>
<dbReference type="AlphaFoldDB" id="A0A540V8K2"/>
<protein>
    <submittedName>
        <fullName evidence="7">ABC transporter permease</fullName>
    </submittedName>
</protein>
<dbReference type="OrthoDB" id="9797852at2"/>
<dbReference type="InterPro" id="IPR000515">
    <property type="entry name" value="MetI-like"/>
</dbReference>
<dbReference type="PANTHER" id="PTHR43839">
    <property type="entry name" value="OPPC IN A BINDING PROTEIN-DEPENDENT TRANSPORT SYSTEM"/>
    <property type="match status" value="1"/>
</dbReference>
<evidence type="ECO:0000256" key="4">
    <source>
        <dbReference type="ARBA" id="ARBA00023136"/>
    </source>
</evidence>
<evidence type="ECO:0000256" key="2">
    <source>
        <dbReference type="ARBA" id="ARBA00022692"/>
    </source>
</evidence>
<gene>
    <name evidence="7" type="ORF">FKZ61_23030</name>
</gene>
<organism evidence="7 8">
    <name type="scientific">Litorilinea aerophila</name>
    <dbReference type="NCBI Taxonomy" id="1204385"/>
    <lineage>
        <taxon>Bacteria</taxon>
        <taxon>Bacillati</taxon>
        <taxon>Chloroflexota</taxon>
        <taxon>Caldilineae</taxon>
        <taxon>Caldilineales</taxon>
        <taxon>Caldilineaceae</taxon>
        <taxon>Litorilinea</taxon>
    </lineage>
</organism>
<keyword evidence="3 5" id="KW-1133">Transmembrane helix</keyword>
<sequence length="451" mass="50357">MNMLLNNLRELRNYPSAMAGILVVLALVAFSIYTLVTIPYDEAVTLWRGGENIWYRLPRNAPPAWINVFRRQKLPESIILNSAQGEAEKSTEAMSQGQQMVNLTFTFDFQADAFPDALALYFQPTYREKSPFVSAIWTTPDGREIRIGDFAVSTGTVFRFEQDDRLRRRLSREVGDYPAHVALFMQPDVEPPTPLKGTYTLHLSAVTFEEGSDLEAEFIAYGKVYGIAGTDHLRRDLRIALMWGAPVALAFGLLAALGTTLTTMVIAAFGVWFGSWVDDLIQRVTEVNLMLPLLPILIMVGTFYSRSIWLLLGVTILLSIFGGGIKTYRAIFLQIRESPYIEAAQAYGAGDIRIVFHYLVPRIIPVLIPQLVTLIPSYVFLEASLAVLGLGDPLLPTWGKVIQDAQSNGALYKGLYYWVLEPAGLLMVTGLGFAMVGFALDRVFNPRLREL</sequence>
<dbReference type="Pfam" id="PF00528">
    <property type="entry name" value="BPD_transp_1"/>
    <property type="match status" value="1"/>
</dbReference>
<dbReference type="GO" id="GO:0005886">
    <property type="term" value="C:plasma membrane"/>
    <property type="evidence" value="ECO:0007669"/>
    <property type="project" value="UniProtKB-SubCell"/>
</dbReference>
<reference evidence="7 8" key="1">
    <citation type="submission" date="2019-06" db="EMBL/GenBank/DDBJ databases">
        <title>Genome sequence of Litorilinea aerophila BAA-2444.</title>
        <authorList>
            <person name="Maclea K.S."/>
            <person name="Maurais E.G."/>
            <person name="Iannazzi L.C."/>
        </authorList>
    </citation>
    <scope>NUCLEOTIDE SEQUENCE [LARGE SCALE GENOMIC DNA]</scope>
    <source>
        <strain evidence="7 8">ATCC BAA-2444</strain>
    </source>
</reference>
<evidence type="ECO:0000313" key="8">
    <source>
        <dbReference type="Proteomes" id="UP000317371"/>
    </source>
</evidence>
<dbReference type="RefSeq" id="WP_141612535.1">
    <property type="nucleotide sequence ID" value="NZ_VIGC02000053.1"/>
</dbReference>
<keyword evidence="4 5" id="KW-0472">Membrane</keyword>
<feature type="transmembrane region" description="Helical" evidence="5">
    <location>
        <begin position="240"/>
        <end position="273"/>
    </location>
</feature>
<dbReference type="Proteomes" id="UP000317371">
    <property type="component" value="Unassembled WGS sequence"/>
</dbReference>
<dbReference type="Gene3D" id="1.10.3720.10">
    <property type="entry name" value="MetI-like"/>
    <property type="match status" value="1"/>
</dbReference>
<evidence type="ECO:0000256" key="3">
    <source>
        <dbReference type="ARBA" id="ARBA00022989"/>
    </source>
</evidence>
<keyword evidence="8" id="KW-1185">Reference proteome</keyword>
<keyword evidence="2 5" id="KW-0812">Transmembrane</keyword>
<dbReference type="InterPro" id="IPR035906">
    <property type="entry name" value="MetI-like_sf"/>
</dbReference>
<dbReference type="SUPFAM" id="SSF161098">
    <property type="entry name" value="MetI-like"/>
    <property type="match status" value="1"/>
</dbReference>
<feature type="transmembrane region" description="Helical" evidence="5">
    <location>
        <begin position="293"/>
        <end position="321"/>
    </location>
</feature>
<comment type="subcellular location">
    <subcellularLocation>
        <location evidence="5">Cell membrane</location>
        <topology evidence="5">Multi-pass membrane protein</topology>
    </subcellularLocation>
    <subcellularLocation>
        <location evidence="1">Membrane</location>
        <topology evidence="1">Multi-pass membrane protein</topology>
    </subcellularLocation>
</comment>
<evidence type="ECO:0000256" key="1">
    <source>
        <dbReference type="ARBA" id="ARBA00004141"/>
    </source>
</evidence>
<keyword evidence="5" id="KW-0813">Transport</keyword>
<comment type="similarity">
    <text evidence="5">Belongs to the binding-protein-dependent transport system permease family.</text>
</comment>
<evidence type="ECO:0000259" key="6">
    <source>
        <dbReference type="PROSITE" id="PS50928"/>
    </source>
</evidence>
<feature type="transmembrane region" description="Helical" evidence="5">
    <location>
        <begin position="20"/>
        <end position="38"/>
    </location>
</feature>
<dbReference type="CDD" id="cd06261">
    <property type="entry name" value="TM_PBP2"/>
    <property type="match status" value="1"/>
</dbReference>
<comment type="caution">
    <text evidence="7">The sequence shown here is derived from an EMBL/GenBank/DDBJ whole genome shotgun (WGS) entry which is preliminary data.</text>
</comment>